<dbReference type="InterPro" id="IPR022385">
    <property type="entry name" value="Rhs_assc_core"/>
</dbReference>
<dbReference type="EMBL" id="LR215974">
    <property type="protein sequence ID" value="VFB03641.1"/>
    <property type="molecule type" value="Genomic_DNA"/>
</dbReference>
<dbReference type="Proteomes" id="UP000290013">
    <property type="component" value="Chromosome"/>
</dbReference>
<name>A0A4U8WBC4_9FLAO</name>
<protein>
    <submittedName>
        <fullName evidence="1">RHS repeat-associated core domain</fullName>
    </submittedName>
</protein>
<dbReference type="NCBIfam" id="TIGR03696">
    <property type="entry name" value="Rhs_assc_core"/>
    <property type="match status" value="1"/>
</dbReference>
<dbReference type="PANTHER" id="PTHR32305">
    <property type="match status" value="1"/>
</dbReference>
<dbReference type="RefSeq" id="WP_232520465.1">
    <property type="nucleotide sequence ID" value="NZ_LR215974.1"/>
</dbReference>
<proteinExistence type="predicted"/>
<dbReference type="InterPro" id="IPR050708">
    <property type="entry name" value="T6SS_VgrG/RHS"/>
</dbReference>
<reference evidence="1 2" key="1">
    <citation type="submission" date="2019-02" db="EMBL/GenBank/DDBJ databases">
        <authorList>
            <consortium name="Pathogen Informatics"/>
        </authorList>
    </citation>
    <scope>NUCLEOTIDE SEQUENCE [LARGE SCALE GENOMIC DNA]</scope>
    <source>
        <strain evidence="1 2">3012STDY6944375</strain>
    </source>
</reference>
<evidence type="ECO:0000313" key="2">
    <source>
        <dbReference type="Proteomes" id="UP000290013"/>
    </source>
</evidence>
<dbReference type="AlphaFoldDB" id="A0A4U8WBC4"/>
<organism evidence="1 2">
    <name type="scientific">Chryseobacterium taihuense</name>
    <dbReference type="NCBI Taxonomy" id="1141221"/>
    <lineage>
        <taxon>Bacteria</taxon>
        <taxon>Pseudomonadati</taxon>
        <taxon>Bacteroidota</taxon>
        <taxon>Flavobacteriia</taxon>
        <taxon>Flavobacteriales</taxon>
        <taxon>Weeksellaceae</taxon>
        <taxon>Chryseobacterium group</taxon>
        <taxon>Chryseobacterium</taxon>
    </lineage>
</organism>
<sequence>MDEVCERSSVRVSFAREGNTAVIVQQNDYYAFGLRHNGNAVDISGTNYKYEYNGKELQEELGMYDYGARFYMPDLGRWGVIDPLAEMYTRHSPYHYGMNNPMRFIDPDGMASRDTFEAGVTYTGQNAIDLYNAISNFYGYNSSNQSSNLSSFFHYIDPGGSSGGGSSLSPWMQSYLSGFNTSFMGLFQQTPKPQRKFKTRNKISLWCN</sequence>
<evidence type="ECO:0000313" key="1">
    <source>
        <dbReference type="EMBL" id="VFB03641.1"/>
    </source>
</evidence>
<dbReference type="KEGG" id="ctai:NCTC12078_01657"/>
<dbReference type="Gene3D" id="2.180.10.10">
    <property type="entry name" value="RHS repeat-associated core"/>
    <property type="match status" value="1"/>
</dbReference>
<gene>
    <name evidence="1" type="ORF">NCTC12078_01657</name>
</gene>
<accession>A0A4U8WBC4</accession>
<dbReference type="PANTHER" id="PTHR32305:SF15">
    <property type="entry name" value="PROTEIN RHSA-RELATED"/>
    <property type="match status" value="1"/>
</dbReference>